<comment type="caution">
    <text evidence="1">The sequence shown here is derived from an EMBL/GenBank/DDBJ whole genome shotgun (WGS) entry which is preliminary data.</text>
</comment>
<reference evidence="1" key="1">
    <citation type="submission" date="2021-02" db="EMBL/GenBank/DDBJ databases">
        <authorList>
            <person name="Nowell W R."/>
        </authorList>
    </citation>
    <scope>NUCLEOTIDE SEQUENCE</scope>
</reference>
<evidence type="ECO:0000313" key="2">
    <source>
        <dbReference type="Proteomes" id="UP000663860"/>
    </source>
</evidence>
<protein>
    <submittedName>
        <fullName evidence="1">Uncharacterized protein</fullName>
    </submittedName>
</protein>
<organism evidence="1 2">
    <name type="scientific">Adineta steineri</name>
    <dbReference type="NCBI Taxonomy" id="433720"/>
    <lineage>
        <taxon>Eukaryota</taxon>
        <taxon>Metazoa</taxon>
        <taxon>Spiralia</taxon>
        <taxon>Gnathifera</taxon>
        <taxon>Rotifera</taxon>
        <taxon>Eurotatoria</taxon>
        <taxon>Bdelloidea</taxon>
        <taxon>Adinetida</taxon>
        <taxon>Adinetidae</taxon>
        <taxon>Adineta</taxon>
    </lineage>
</organism>
<gene>
    <name evidence="1" type="ORF">IZO911_LOCUS39126</name>
</gene>
<accession>A0A815KQI4</accession>
<proteinExistence type="predicted"/>
<dbReference type="AlphaFoldDB" id="A0A815KQI4"/>
<sequence>MINTQWMSSYYTGWCFANKDYLYLYLSSKDKVISLILTPKRHIKRLSELKHENGEMEAFWYDTVKIINRVYNNIDELIYPVLSLNHGTFRTHAYMHLKIDISKDI</sequence>
<dbReference type="EMBL" id="CAJNOE010001153">
    <property type="protein sequence ID" value="CAF1394168.1"/>
    <property type="molecule type" value="Genomic_DNA"/>
</dbReference>
<evidence type="ECO:0000313" key="1">
    <source>
        <dbReference type="EMBL" id="CAF1394168.1"/>
    </source>
</evidence>
<dbReference type="Proteomes" id="UP000663860">
    <property type="component" value="Unassembled WGS sequence"/>
</dbReference>
<name>A0A815KQI4_9BILA</name>